<accession>A0AAV3RSG0</accession>
<evidence type="ECO:0000313" key="2">
    <source>
        <dbReference type="EMBL" id="GAA0183319.1"/>
    </source>
</evidence>
<sequence>MESICNHNGNCRAKPEGQIEKEESDKVNNKDANFVQTEVWNSFEMLAEVEPRVNAMLTGEGNKVDKVHDAELTDPSSPVREEPLVEFWEVLSRGRC</sequence>
<organism evidence="2 3">
    <name type="scientific">Lithospermum erythrorhizon</name>
    <name type="common">Purple gromwell</name>
    <name type="synonym">Lithospermum officinale var. erythrorhizon</name>
    <dbReference type="NCBI Taxonomy" id="34254"/>
    <lineage>
        <taxon>Eukaryota</taxon>
        <taxon>Viridiplantae</taxon>
        <taxon>Streptophyta</taxon>
        <taxon>Embryophyta</taxon>
        <taxon>Tracheophyta</taxon>
        <taxon>Spermatophyta</taxon>
        <taxon>Magnoliopsida</taxon>
        <taxon>eudicotyledons</taxon>
        <taxon>Gunneridae</taxon>
        <taxon>Pentapetalae</taxon>
        <taxon>asterids</taxon>
        <taxon>lamiids</taxon>
        <taxon>Boraginales</taxon>
        <taxon>Boraginaceae</taxon>
        <taxon>Boraginoideae</taxon>
        <taxon>Lithospermeae</taxon>
        <taxon>Lithospermum</taxon>
    </lineage>
</organism>
<dbReference type="Proteomes" id="UP001454036">
    <property type="component" value="Unassembled WGS sequence"/>
</dbReference>
<evidence type="ECO:0000256" key="1">
    <source>
        <dbReference type="SAM" id="MobiDB-lite"/>
    </source>
</evidence>
<keyword evidence="3" id="KW-1185">Reference proteome</keyword>
<comment type="caution">
    <text evidence="2">The sequence shown here is derived from an EMBL/GenBank/DDBJ whole genome shotgun (WGS) entry which is preliminary data.</text>
</comment>
<gene>
    <name evidence="2" type="ORF">LIER_42386</name>
</gene>
<proteinExistence type="predicted"/>
<evidence type="ECO:0000313" key="3">
    <source>
        <dbReference type="Proteomes" id="UP001454036"/>
    </source>
</evidence>
<dbReference type="AlphaFoldDB" id="A0AAV3RSG0"/>
<protein>
    <submittedName>
        <fullName evidence="2">Uncharacterized protein</fullName>
    </submittedName>
</protein>
<reference evidence="2 3" key="1">
    <citation type="submission" date="2024-01" db="EMBL/GenBank/DDBJ databases">
        <title>The complete chloroplast genome sequence of Lithospermum erythrorhizon: insights into the phylogenetic relationship among Boraginaceae species and the maternal lineages of purple gromwells.</title>
        <authorList>
            <person name="Okada T."/>
            <person name="Watanabe K."/>
        </authorList>
    </citation>
    <scope>NUCLEOTIDE SEQUENCE [LARGE SCALE GENOMIC DNA]</scope>
</reference>
<dbReference type="EMBL" id="BAABME010029190">
    <property type="protein sequence ID" value="GAA0183319.1"/>
    <property type="molecule type" value="Genomic_DNA"/>
</dbReference>
<name>A0AAV3RSG0_LITER</name>
<feature type="region of interest" description="Disordered" evidence="1">
    <location>
        <begin position="1"/>
        <end position="27"/>
    </location>
</feature>
<feature type="compositionally biased region" description="Basic and acidic residues" evidence="1">
    <location>
        <begin position="13"/>
        <end position="27"/>
    </location>
</feature>